<dbReference type="GO" id="GO:0005525">
    <property type="term" value="F:GTP binding"/>
    <property type="evidence" value="ECO:0007669"/>
    <property type="project" value="InterPro"/>
</dbReference>
<evidence type="ECO:0000313" key="3">
    <source>
        <dbReference type="Proteomes" id="UP000053237"/>
    </source>
</evidence>
<dbReference type="InterPro" id="IPR027417">
    <property type="entry name" value="P-loop_NTPase"/>
</dbReference>
<comment type="caution">
    <text evidence="2">The sequence shown here is derived from an EMBL/GenBank/DDBJ whole genome shotgun (WGS) entry which is preliminary data.</text>
</comment>
<name>A0A024G794_9STRA</name>
<dbReference type="OrthoDB" id="207081at2759"/>
<dbReference type="PANTHER" id="PTHR14932">
    <property type="entry name" value="RAS GTPASE-RELATED"/>
    <property type="match status" value="1"/>
</dbReference>
<dbReference type="EMBL" id="CAIX01000033">
    <property type="protein sequence ID" value="CCI42379.1"/>
    <property type="molecule type" value="Genomic_DNA"/>
</dbReference>
<keyword evidence="3" id="KW-1185">Reference proteome</keyword>
<dbReference type="GO" id="GO:0005634">
    <property type="term" value="C:nucleus"/>
    <property type="evidence" value="ECO:0007669"/>
    <property type="project" value="TreeGrafter"/>
</dbReference>
<evidence type="ECO:0008006" key="4">
    <source>
        <dbReference type="Google" id="ProtNLM"/>
    </source>
</evidence>
<dbReference type="InParanoid" id="A0A024G794"/>
<sequence>MKSGHSTRSKTQPHASRRLSSLTTIHNLKILIRGAKGSGKTCLFHRLQGRPIPSEYQSTYQIQVEKIQWRSNESVEPVQCELWDVVDCASSTETEIQASAFVLPQHISVISNGSHTVAPADTTTVNIYHQATSLIFILNITDWESYTYVREALAQVPRHIPIVILGNFRDKGAKRQVFKEDIEELLKAAGITANEVFDVPEPMYFECCLKNCYGLRTLHQYFGISFFHSKLGSLRQQILTVEKQLTRVKSDVQNSIMEQRYADYLKEVEALQRKLELDPSELEAREKSTQDPEDALIRMRNDAEAVDQDLPSRYSLKANLSDLKLASDDDGPDPHPSRSVFEAGMHLCHGDNNEIEKHGVNLNTEVIPLGVKLEDFRVATTRPSDLDNFYSDEEDDHADYDVIISPKRRIAQAKGAHKQAFLDSDVSSDEMER</sequence>
<dbReference type="Proteomes" id="UP000053237">
    <property type="component" value="Unassembled WGS sequence"/>
</dbReference>
<evidence type="ECO:0000256" key="1">
    <source>
        <dbReference type="SAM" id="MobiDB-lite"/>
    </source>
</evidence>
<dbReference type="PROSITE" id="PS51419">
    <property type="entry name" value="RAB"/>
    <property type="match status" value="1"/>
</dbReference>
<proteinExistence type="predicted"/>
<dbReference type="SUPFAM" id="SSF52540">
    <property type="entry name" value="P-loop containing nucleoside triphosphate hydrolases"/>
    <property type="match status" value="1"/>
</dbReference>
<gene>
    <name evidence="2" type="ORF">BN9_031630</name>
</gene>
<organism evidence="2 3">
    <name type="scientific">Albugo candida</name>
    <dbReference type="NCBI Taxonomy" id="65357"/>
    <lineage>
        <taxon>Eukaryota</taxon>
        <taxon>Sar</taxon>
        <taxon>Stramenopiles</taxon>
        <taxon>Oomycota</taxon>
        <taxon>Peronosporomycetes</taxon>
        <taxon>Albuginales</taxon>
        <taxon>Albuginaceae</taxon>
        <taxon>Albugo</taxon>
    </lineage>
</organism>
<dbReference type="AlphaFoldDB" id="A0A024G794"/>
<evidence type="ECO:0000313" key="2">
    <source>
        <dbReference type="EMBL" id="CCI42379.1"/>
    </source>
</evidence>
<dbReference type="PANTHER" id="PTHR14932:SF1">
    <property type="entry name" value="RAB-LIKE PROTEIN 6"/>
    <property type="match status" value="1"/>
</dbReference>
<dbReference type="GO" id="GO:0005829">
    <property type="term" value="C:cytosol"/>
    <property type="evidence" value="ECO:0007669"/>
    <property type="project" value="TreeGrafter"/>
</dbReference>
<reference evidence="2 3" key="1">
    <citation type="submission" date="2012-05" db="EMBL/GenBank/DDBJ databases">
        <title>Recombination and specialization in a pathogen metapopulation.</title>
        <authorList>
            <person name="Gardiner A."/>
            <person name="Kemen E."/>
            <person name="Schultz-Larsen T."/>
            <person name="MacLean D."/>
            <person name="Van Oosterhout C."/>
            <person name="Jones J.D.G."/>
        </authorList>
    </citation>
    <scope>NUCLEOTIDE SEQUENCE [LARGE SCALE GENOMIC DNA]</scope>
    <source>
        <strain evidence="2 3">Ac Nc2</strain>
    </source>
</reference>
<dbReference type="Gene3D" id="3.40.50.300">
    <property type="entry name" value="P-loop containing nucleotide triphosphate hydrolases"/>
    <property type="match status" value="1"/>
</dbReference>
<protein>
    <recommendedName>
        <fullName evidence="4">GTP-binding protein Parf</fullName>
    </recommendedName>
</protein>
<dbReference type="InterPro" id="IPR040385">
    <property type="entry name" value="RABL6"/>
</dbReference>
<accession>A0A024G794</accession>
<feature type="region of interest" description="Disordered" evidence="1">
    <location>
        <begin position="414"/>
        <end position="433"/>
    </location>
</feature>
<dbReference type="STRING" id="65357.A0A024G794"/>